<evidence type="ECO:0000313" key="3">
    <source>
        <dbReference type="Proteomes" id="UP001069090"/>
    </source>
</evidence>
<feature type="chain" id="PRO_5039915821" description="DUF1579 domain-containing protein" evidence="1">
    <location>
        <begin position="28"/>
        <end position="178"/>
    </location>
</feature>
<keyword evidence="3" id="KW-1185">Reference proteome</keyword>
<dbReference type="EMBL" id="JAPTGG010000003">
    <property type="protein sequence ID" value="MCZ0864503.1"/>
    <property type="molecule type" value="Genomic_DNA"/>
</dbReference>
<sequence length="178" mass="19981">MKIRPGVHNRMAILLLAILLLAKGAMAYAEACSTQQHRQFDFWLGDWDVFDASGQQVGRNHIFSVLDGCALSENWTSASGNAGKSYNFYDAAENKWHQTWIDQQGGALYLDGGLQQGKMVLSGTRLGKNGQATLERITWTRLDDGRVKQHWQSSPDKGATWAEVFVGYYQPRKKDNNN</sequence>
<organism evidence="2 3">
    <name type="scientific">Dasania phycosphaerae</name>
    <dbReference type="NCBI Taxonomy" id="2950436"/>
    <lineage>
        <taxon>Bacteria</taxon>
        <taxon>Pseudomonadati</taxon>
        <taxon>Pseudomonadota</taxon>
        <taxon>Gammaproteobacteria</taxon>
        <taxon>Cellvibrionales</taxon>
        <taxon>Spongiibacteraceae</taxon>
        <taxon>Dasania</taxon>
    </lineage>
</organism>
<comment type="caution">
    <text evidence="2">The sequence shown here is derived from an EMBL/GenBank/DDBJ whole genome shotgun (WGS) entry which is preliminary data.</text>
</comment>
<name>A0A9J6RJY4_9GAMM</name>
<gene>
    <name evidence="2" type="ORF">O0V09_04790</name>
</gene>
<keyword evidence="1" id="KW-0732">Signal</keyword>
<accession>A0A9J6RJY4</accession>
<dbReference type="Proteomes" id="UP001069090">
    <property type="component" value="Unassembled WGS sequence"/>
</dbReference>
<evidence type="ECO:0008006" key="4">
    <source>
        <dbReference type="Google" id="ProtNLM"/>
    </source>
</evidence>
<protein>
    <recommendedName>
        <fullName evidence="4">DUF1579 domain-containing protein</fullName>
    </recommendedName>
</protein>
<dbReference type="AlphaFoldDB" id="A0A9J6RJY4"/>
<evidence type="ECO:0000313" key="2">
    <source>
        <dbReference type="EMBL" id="MCZ0864503.1"/>
    </source>
</evidence>
<feature type="signal peptide" evidence="1">
    <location>
        <begin position="1"/>
        <end position="27"/>
    </location>
</feature>
<dbReference type="RefSeq" id="WP_258330658.1">
    <property type="nucleotide sequence ID" value="NZ_JAPTGG010000003.1"/>
</dbReference>
<proteinExistence type="predicted"/>
<reference evidence="2 3" key="1">
    <citation type="submission" date="2022-12" db="EMBL/GenBank/DDBJ databases">
        <title>Dasania phycosphaerae sp. nov., isolated from particulate material of the south coast of Korea.</title>
        <authorList>
            <person name="Jiang Y."/>
        </authorList>
    </citation>
    <scope>NUCLEOTIDE SEQUENCE [LARGE SCALE GENOMIC DNA]</scope>
    <source>
        <strain evidence="2 3">GY-19</strain>
    </source>
</reference>
<evidence type="ECO:0000256" key="1">
    <source>
        <dbReference type="SAM" id="SignalP"/>
    </source>
</evidence>